<accession>A0ABR9T8H0</accession>
<evidence type="ECO:0000256" key="4">
    <source>
        <dbReference type="RuleBase" id="RU361169"/>
    </source>
</evidence>
<dbReference type="RefSeq" id="WP_196939550.1">
    <property type="nucleotide sequence ID" value="NZ_MU158690.1"/>
</dbReference>
<evidence type="ECO:0000256" key="1">
    <source>
        <dbReference type="ARBA" id="ARBA00008834"/>
    </source>
</evidence>
<dbReference type="PANTHER" id="PTHR31339">
    <property type="entry name" value="PECTIN LYASE-RELATED"/>
    <property type="match status" value="1"/>
</dbReference>
<evidence type="ECO:0000256" key="3">
    <source>
        <dbReference type="ARBA" id="ARBA00023295"/>
    </source>
</evidence>
<evidence type="ECO:0000256" key="2">
    <source>
        <dbReference type="ARBA" id="ARBA00022801"/>
    </source>
</evidence>
<evidence type="ECO:0000313" key="5">
    <source>
        <dbReference type="EMBL" id="MBE8721600.1"/>
    </source>
</evidence>
<dbReference type="SUPFAM" id="SSF51126">
    <property type="entry name" value="Pectin lyase-like"/>
    <property type="match status" value="1"/>
</dbReference>
<proteinExistence type="inferred from homology"/>
<dbReference type="SMART" id="SM00710">
    <property type="entry name" value="PbH1"/>
    <property type="match status" value="5"/>
</dbReference>
<dbReference type="InterPro" id="IPR051801">
    <property type="entry name" value="GH28_Enzymes"/>
</dbReference>
<dbReference type="Pfam" id="PF00295">
    <property type="entry name" value="Glyco_hydro_28"/>
    <property type="match status" value="1"/>
</dbReference>
<keyword evidence="3 4" id="KW-0326">Glycosidase</keyword>
<dbReference type="InterPro" id="IPR006626">
    <property type="entry name" value="PbH1"/>
</dbReference>
<comment type="caution">
    <text evidence="5">The sequence shown here is derived from an EMBL/GenBank/DDBJ whole genome shotgun (WGS) entry which is preliminary data.</text>
</comment>
<sequence>MKTVSVWCIIIILFAGCKSEKLNYEQLNRTLLSYAQVGSANMPEEITEVNSPYFDAVFQRPDFPSAIDSVFPGGDIQQHIDALANMGGGTLVVKIGSHLTGRLELKSNIHLYLEEGALIEFGSEIEHFLPVVFTRNEGIELYSLGACIYAKNANNIAITGKGKLRGPGEGTVRQRTMTHDVIEKLVLADTPVEDRIYDGKTADYIFPPALIAPINCENVFIEGISLERSAFWNIVPTYCDNVIIRGVNIHSIGIQRGDGIDIESSRNVLIEYCTFNTGDDCIALKAGRGEDGLRVNRPTENVVIRHCLAEQGHGGLTIGSETAGQVQHVYVHDCAFDGTDVGIRFKTRRPRGGGGNNMLFENIRMNVVHSALRWDMLGSATHVGNAASRDHQVQPNKLTPRFSDITIRNILIENSTDCIKIDGIPESPLSAVKLSNIVGKGERYLIARDAQDITIDNAVFSVEDQKIDTINVRGLIQTGVRFEETVDISSSDRPERRD</sequence>
<dbReference type="EMBL" id="PSKQ01000021">
    <property type="protein sequence ID" value="MBE8721600.1"/>
    <property type="molecule type" value="Genomic_DNA"/>
</dbReference>
<comment type="similarity">
    <text evidence="1 4">Belongs to the glycosyl hydrolase 28 family.</text>
</comment>
<gene>
    <name evidence="5" type="ORF">C4F40_12805</name>
</gene>
<dbReference type="Proteomes" id="UP000618319">
    <property type="component" value="Unassembled WGS sequence"/>
</dbReference>
<dbReference type="InterPro" id="IPR012334">
    <property type="entry name" value="Pectin_lyas_fold"/>
</dbReference>
<keyword evidence="2 4" id="KW-0378">Hydrolase</keyword>
<dbReference type="GO" id="GO:0016787">
    <property type="term" value="F:hydrolase activity"/>
    <property type="evidence" value="ECO:0007669"/>
    <property type="project" value="UniProtKB-KW"/>
</dbReference>
<reference evidence="5 6" key="1">
    <citation type="submission" date="2018-02" db="EMBL/GenBank/DDBJ databases">
        <title>Sphingobacterium KA21.</title>
        <authorList>
            <person name="Vasarhelyi B.M."/>
            <person name="Deshmukh S."/>
            <person name="Balint B."/>
            <person name="Kukolya J."/>
        </authorList>
    </citation>
    <scope>NUCLEOTIDE SEQUENCE [LARGE SCALE GENOMIC DNA]</scope>
    <source>
        <strain evidence="5 6">Ka21</strain>
    </source>
</reference>
<organism evidence="5 6">
    <name type="scientific">Sphingobacterium pedocola</name>
    <dbReference type="NCBI Taxonomy" id="2082722"/>
    <lineage>
        <taxon>Bacteria</taxon>
        <taxon>Pseudomonadati</taxon>
        <taxon>Bacteroidota</taxon>
        <taxon>Sphingobacteriia</taxon>
        <taxon>Sphingobacteriales</taxon>
        <taxon>Sphingobacteriaceae</taxon>
        <taxon>Sphingobacterium</taxon>
    </lineage>
</organism>
<dbReference type="PANTHER" id="PTHR31339:SF9">
    <property type="entry name" value="PLASMIN AND FIBRONECTIN-BINDING PROTEIN A"/>
    <property type="match status" value="1"/>
</dbReference>
<dbReference type="InterPro" id="IPR000743">
    <property type="entry name" value="Glyco_hydro_28"/>
</dbReference>
<dbReference type="InterPro" id="IPR011050">
    <property type="entry name" value="Pectin_lyase_fold/virulence"/>
</dbReference>
<evidence type="ECO:0000313" key="6">
    <source>
        <dbReference type="Proteomes" id="UP000618319"/>
    </source>
</evidence>
<dbReference type="PROSITE" id="PS51257">
    <property type="entry name" value="PROKAR_LIPOPROTEIN"/>
    <property type="match status" value="1"/>
</dbReference>
<protein>
    <submittedName>
        <fullName evidence="5">Glycoside hydrolase</fullName>
    </submittedName>
</protein>
<keyword evidence="6" id="KW-1185">Reference proteome</keyword>
<dbReference type="Gene3D" id="2.160.20.10">
    <property type="entry name" value="Single-stranded right-handed beta-helix, Pectin lyase-like"/>
    <property type="match status" value="1"/>
</dbReference>
<name>A0ABR9T8H0_9SPHI</name>